<evidence type="ECO:0000256" key="2">
    <source>
        <dbReference type="ARBA" id="ARBA00022490"/>
    </source>
</evidence>
<evidence type="ECO:0000256" key="4">
    <source>
        <dbReference type="SAM" id="Coils"/>
    </source>
</evidence>
<evidence type="ECO:0000259" key="6">
    <source>
        <dbReference type="Pfam" id="PF19047"/>
    </source>
</evidence>
<dbReference type="Pfam" id="PF19047">
    <property type="entry name" value="HOOK_N"/>
    <property type="match status" value="1"/>
</dbReference>
<accession>A0ABR0RA05</accession>
<proteinExistence type="predicted"/>
<dbReference type="Proteomes" id="UP001334248">
    <property type="component" value="Unassembled WGS sequence"/>
</dbReference>
<dbReference type="Gene3D" id="1.10.418.10">
    <property type="entry name" value="Calponin-like domain"/>
    <property type="match status" value="1"/>
</dbReference>
<evidence type="ECO:0000256" key="1">
    <source>
        <dbReference type="ARBA" id="ARBA00004496"/>
    </source>
</evidence>
<feature type="region of interest" description="Disordered" evidence="5">
    <location>
        <begin position="578"/>
        <end position="614"/>
    </location>
</feature>
<dbReference type="PANTHER" id="PTHR18947">
    <property type="entry name" value="HOOK PROTEINS"/>
    <property type="match status" value="1"/>
</dbReference>
<feature type="compositionally biased region" description="Acidic residues" evidence="5">
    <location>
        <begin position="473"/>
        <end position="483"/>
    </location>
</feature>
<feature type="region of interest" description="Disordered" evidence="5">
    <location>
        <begin position="506"/>
        <end position="525"/>
    </location>
</feature>
<evidence type="ECO:0000256" key="5">
    <source>
        <dbReference type="SAM" id="MobiDB-lite"/>
    </source>
</evidence>
<gene>
    <name evidence="7" type="ORF">PMZ80_010718</name>
</gene>
<comment type="caution">
    <text evidence="7">The sequence shown here is derived from an EMBL/GenBank/DDBJ whole genome shotgun (WGS) entry which is preliminary data.</text>
</comment>
<feature type="compositionally biased region" description="Basic and acidic residues" evidence="5">
    <location>
        <begin position="163"/>
        <end position="178"/>
    </location>
</feature>
<dbReference type="EMBL" id="JAVHJV010000020">
    <property type="protein sequence ID" value="KAK5936969.1"/>
    <property type="molecule type" value="Genomic_DNA"/>
</dbReference>
<evidence type="ECO:0000313" key="7">
    <source>
        <dbReference type="EMBL" id="KAK5936969.1"/>
    </source>
</evidence>
<name>A0ABR0RA05_9EURO</name>
<dbReference type="SUPFAM" id="SSF116907">
    <property type="entry name" value="Hook domain"/>
    <property type="match status" value="1"/>
</dbReference>
<organism evidence="7 8">
    <name type="scientific">Knufia obscura</name>
    <dbReference type="NCBI Taxonomy" id="1635080"/>
    <lineage>
        <taxon>Eukaryota</taxon>
        <taxon>Fungi</taxon>
        <taxon>Dikarya</taxon>
        <taxon>Ascomycota</taxon>
        <taxon>Pezizomycotina</taxon>
        <taxon>Eurotiomycetes</taxon>
        <taxon>Chaetothyriomycetidae</taxon>
        <taxon>Chaetothyriales</taxon>
        <taxon>Trichomeriaceae</taxon>
        <taxon>Knufia</taxon>
    </lineage>
</organism>
<dbReference type="GeneID" id="90004167"/>
<dbReference type="InterPro" id="IPR036872">
    <property type="entry name" value="CH_dom_sf"/>
</dbReference>
<feature type="region of interest" description="Disordered" evidence="5">
    <location>
        <begin position="162"/>
        <end position="211"/>
    </location>
</feature>
<keyword evidence="2" id="KW-0963">Cytoplasm</keyword>
<sequence length="694" mass="78838">MATDDDVAAGLINWVNSLNVTEPFFTVDDLAAGDVLWKLLQLVDHISFPGNLPEDPSRFDHSSPQSWVQKWTNLKHVYDALSIFLIETCEHSLPIFEDEAGRRVNPDLKAIAQNSSLPDMIILLKLCVVAATSGPERIRFLEPMQDLPESVQRVLMTTLQDAAKAHGEHSEGGGRGTDDDQGEYTEDESYEEDREETVTKQRPLSMGAPTSDLAFEERLAKVIADSQRIAHEKRELQRHIDDINARHETLQERYDRSQDELTEANDRLSAVLSGRVGSTKESTDAQKEAVIASLEARVAEYETDIEGLRKSNEVLKIKAERTQKLQDDYDEIKIERDNLARKANTAEKYRQKLEATQDMERENGTLKQKITDLQAQVRQSDTRAVGEGSLAREVDEYRRLLPAIEQERHEVNEMKKRLEFDYHILQTRYNENEEQLRRARQEVEDLQGRLDEYDDGDERPSRRTTEGEGETLKDEDDTEEDSEAKDLEEPSEADFAAAEARLTEALVKQNTTTTTDGETMENDDGISEDELRAIMSAMRAQMHAGTTQERESGMKMQKKLVVMLEKARTKNVALVQHTKKQSELIQDLQSRPPVPAKDEKEPREPKSENEMEQQLEEQDVLIDNLKREIRLISSAWYEQNQRLATLGSGSGGGAVALMRLKGGQALEEPHSFLGRQRKMVERVMVGANVRTTRG</sequence>
<feature type="compositionally biased region" description="Basic and acidic residues" evidence="5">
    <location>
        <begin position="458"/>
        <end position="472"/>
    </location>
</feature>
<reference evidence="7 8" key="1">
    <citation type="journal article" date="2023" name="Res Sq">
        <title>Genomic and morphological characterization of Knufia obscura isolated from the Mars 2020 spacecraft assembly facility.</title>
        <authorList>
            <person name="Chander A.M."/>
            <person name="Teixeira M.M."/>
            <person name="Singh N.K."/>
            <person name="Williams M.P."/>
            <person name="Parker C.W."/>
            <person name="Leo P."/>
            <person name="Stajich J.E."/>
            <person name="Torok T."/>
            <person name="Tighe S."/>
            <person name="Mason C.E."/>
            <person name="Venkateswaran K."/>
        </authorList>
    </citation>
    <scope>NUCLEOTIDE SEQUENCE [LARGE SCALE GENOMIC DNA]</scope>
    <source>
        <strain evidence="7 8">CCFEE 5817</strain>
    </source>
</reference>
<feature type="compositionally biased region" description="Basic and acidic residues" evidence="5">
    <location>
        <begin position="596"/>
        <end position="609"/>
    </location>
</feature>
<feature type="coiled-coil region" evidence="4">
    <location>
        <begin position="233"/>
        <end position="267"/>
    </location>
</feature>
<feature type="domain" description="HOOK N-terminal" evidence="6">
    <location>
        <begin position="9"/>
        <end position="161"/>
    </location>
</feature>
<dbReference type="CDD" id="cd22211">
    <property type="entry name" value="HkD_SF"/>
    <property type="match status" value="1"/>
</dbReference>
<dbReference type="InterPro" id="IPR043936">
    <property type="entry name" value="HOOK_N"/>
</dbReference>
<evidence type="ECO:0000256" key="3">
    <source>
        <dbReference type="ARBA" id="ARBA00023054"/>
    </source>
</evidence>
<comment type="subcellular location">
    <subcellularLocation>
        <location evidence="1">Cytoplasm</location>
    </subcellularLocation>
</comment>
<dbReference type="RefSeq" id="XP_064725059.1">
    <property type="nucleotide sequence ID" value="XM_064879106.1"/>
</dbReference>
<protein>
    <recommendedName>
        <fullName evidence="6">HOOK N-terminal domain-containing protein</fullName>
    </recommendedName>
</protein>
<feature type="compositionally biased region" description="Acidic residues" evidence="5">
    <location>
        <begin position="179"/>
        <end position="195"/>
    </location>
</feature>
<keyword evidence="8" id="KW-1185">Reference proteome</keyword>
<dbReference type="PANTHER" id="PTHR18947:SF28">
    <property type="entry name" value="GIRDIN, ISOFORM A"/>
    <property type="match status" value="1"/>
</dbReference>
<evidence type="ECO:0000313" key="8">
    <source>
        <dbReference type="Proteomes" id="UP001334248"/>
    </source>
</evidence>
<feature type="coiled-coil region" evidence="4">
    <location>
        <begin position="291"/>
        <end position="376"/>
    </location>
</feature>
<keyword evidence="3 4" id="KW-0175">Coiled coil</keyword>
<feature type="region of interest" description="Disordered" evidence="5">
    <location>
        <begin position="445"/>
        <end position="493"/>
    </location>
</feature>